<dbReference type="OrthoDB" id="5813795at2759"/>
<dbReference type="PROSITE" id="PS51670">
    <property type="entry name" value="SHKT"/>
    <property type="match status" value="2"/>
</dbReference>
<sequence>MHRATIHSITSTLLNGFNAWPIPSNLISAECLIFLYPSIKDCNFASWGVINCTLPWLDVVFGNKVPRVKCETVKKEQCDDPTWKTILAEDCPAVCGLCDQKNPNCRDKITSCKNDVSICRNVDLQDFVKNCQATCGLCGNSTTTTTCYTKLKPTIHAAFSCSSWVANGFCTSTFYTEQQKRQYCGRACNLC</sequence>
<feature type="domain" description="ShKT" evidence="2">
    <location>
        <begin position="105"/>
        <end position="138"/>
    </location>
</feature>
<accession>A0A3P7JTQ3</accession>
<reference evidence="3 4" key="1">
    <citation type="submission" date="2018-11" db="EMBL/GenBank/DDBJ databases">
        <authorList>
            <consortium name="Pathogen Informatics"/>
        </authorList>
    </citation>
    <scope>NUCLEOTIDE SEQUENCE [LARGE SCALE GENOMIC DNA]</scope>
    <source>
        <strain evidence="3 4">Costa Rica</strain>
    </source>
</reference>
<feature type="domain" description="ShKT" evidence="2">
    <location>
        <begin position="153"/>
        <end position="191"/>
    </location>
</feature>
<dbReference type="AlphaFoldDB" id="A0A3P7JTQ3"/>
<dbReference type="PANTHER" id="PTHR21724:SF0">
    <property type="entry name" value="SHKT DOMAIN-CONTAINING PROTEIN"/>
    <property type="match status" value="1"/>
</dbReference>
<evidence type="ECO:0000259" key="2">
    <source>
        <dbReference type="PROSITE" id="PS51670"/>
    </source>
</evidence>
<dbReference type="Proteomes" id="UP000267027">
    <property type="component" value="Unassembled WGS sequence"/>
</dbReference>
<dbReference type="PANTHER" id="PTHR21724">
    <property type="entry name" value="SHKT DOMAIN-CONTAINING PROTEIN"/>
    <property type="match status" value="1"/>
</dbReference>
<dbReference type="Gene3D" id="1.10.10.1940">
    <property type="match status" value="2"/>
</dbReference>
<dbReference type="Pfam" id="PF01549">
    <property type="entry name" value="ShK"/>
    <property type="match status" value="3"/>
</dbReference>
<keyword evidence="4" id="KW-1185">Reference proteome</keyword>
<dbReference type="EMBL" id="UYYA01004341">
    <property type="protein sequence ID" value="VDM61308.1"/>
    <property type="molecule type" value="Genomic_DNA"/>
</dbReference>
<evidence type="ECO:0000313" key="4">
    <source>
        <dbReference type="Proteomes" id="UP000267027"/>
    </source>
</evidence>
<protein>
    <recommendedName>
        <fullName evidence="2">ShKT domain-containing protein</fullName>
    </recommendedName>
</protein>
<organism evidence="3 4">
    <name type="scientific">Angiostrongylus costaricensis</name>
    <name type="common">Nematode worm</name>
    <dbReference type="NCBI Taxonomy" id="334426"/>
    <lineage>
        <taxon>Eukaryota</taxon>
        <taxon>Metazoa</taxon>
        <taxon>Ecdysozoa</taxon>
        <taxon>Nematoda</taxon>
        <taxon>Chromadorea</taxon>
        <taxon>Rhabditida</taxon>
        <taxon>Rhabditina</taxon>
        <taxon>Rhabditomorpha</taxon>
        <taxon>Strongyloidea</taxon>
        <taxon>Metastrongylidae</taxon>
        <taxon>Angiostrongylus</taxon>
    </lineage>
</organism>
<proteinExistence type="predicted"/>
<name>A0A3P7JTQ3_ANGCS</name>
<dbReference type="InterPro" id="IPR003582">
    <property type="entry name" value="ShKT_dom"/>
</dbReference>
<gene>
    <name evidence="3" type="ORF">ACOC_LOCUS9723</name>
</gene>
<comment type="caution">
    <text evidence="1">Lacks conserved residue(s) required for the propagation of feature annotation.</text>
</comment>
<evidence type="ECO:0000256" key="1">
    <source>
        <dbReference type="PROSITE-ProRule" id="PRU01005"/>
    </source>
</evidence>
<evidence type="ECO:0000313" key="3">
    <source>
        <dbReference type="EMBL" id="VDM61308.1"/>
    </source>
</evidence>
<dbReference type="SMART" id="SM00254">
    <property type="entry name" value="ShKT"/>
    <property type="match status" value="3"/>
</dbReference>